<dbReference type="GO" id="GO:0000245">
    <property type="term" value="P:spliceosomal complex assembly"/>
    <property type="evidence" value="ECO:0007669"/>
    <property type="project" value="TreeGrafter"/>
</dbReference>
<evidence type="ECO:0000313" key="13">
    <source>
        <dbReference type="RefSeq" id="XP_008471484.2"/>
    </source>
</evidence>
<evidence type="ECO:0000256" key="10">
    <source>
        <dbReference type="RuleBase" id="RU000304"/>
    </source>
</evidence>
<dbReference type="GO" id="GO:0050684">
    <property type="term" value="P:regulation of mRNA processing"/>
    <property type="evidence" value="ECO:0007669"/>
    <property type="project" value="TreeGrafter"/>
</dbReference>
<dbReference type="Pfam" id="PF00069">
    <property type="entry name" value="Pkinase"/>
    <property type="match status" value="2"/>
</dbReference>
<dbReference type="GeneID" id="103508690"/>
<feature type="domain" description="Protein kinase" evidence="11">
    <location>
        <begin position="55"/>
        <end position="473"/>
    </location>
</feature>
<dbReference type="Gene3D" id="3.30.200.20">
    <property type="entry name" value="Phosphorylase Kinase, domain 1"/>
    <property type="match status" value="1"/>
</dbReference>
<evidence type="ECO:0000256" key="8">
    <source>
        <dbReference type="ARBA" id="ARBA00048679"/>
    </source>
</evidence>
<dbReference type="SMART" id="SM00220">
    <property type="entry name" value="S_TKc"/>
    <property type="match status" value="1"/>
</dbReference>
<dbReference type="STRING" id="121845.A0A1S3D061"/>
<evidence type="ECO:0000256" key="6">
    <source>
        <dbReference type="ARBA" id="ARBA00022840"/>
    </source>
</evidence>
<dbReference type="Gene3D" id="1.10.510.10">
    <property type="entry name" value="Transferase(Phosphotransferase) domain 1"/>
    <property type="match status" value="1"/>
</dbReference>
<dbReference type="EC" id="2.7.11.1" evidence="1"/>
<dbReference type="PANTHER" id="PTHR47634">
    <property type="entry name" value="PROTEIN KINASE DOMAIN-CONTAINING PROTEIN-RELATED"/>
    <property type="match status" value="1"/>
</dbReference>
<dbReference type="KEGG" id="dci:103508690"/>
<comment type="catalytic activity">
    <reaction evidence="7">
        <text>L-threonyl-[protein] + ATP = O-phospho-L-threonyl-[protein] + ADP + H(+)</text>
        <dbReference type="Rhea" id="RHEA:46608"/>
        <dbReference type="Rhea" id="RHEA-COMP:11060"/>
        <dbReference type="Rhea" id="RHEA-COMP:11605"/>
        <dbReference type="ChEBI" id="CHEBI:15378"/>
        <dbReference type="ChEBI" id="CHEBI:30013"/>
        <dbReference type="ChEBI" id="CHEBI:30616"/>
        <dbReference type="ChEBI" id="CHEBI:61977"/>
        <dbReference type="ChEBI" id="CHEBI:456216"/>
        <dbReference type="EC" id="2.7.11.1"/>
    </reaction>
</comment>
<feature type="binding site" evidence="9">
    <location>
        <position position="84"/>
    </location>
    <ligand>
        <name>ATP</name>
        <dbReference type="ChEBI" id="CHEBI:30616"/>
    </ligand>
</feature>
<evidence type="ECO:0000256" key="5">
    <source>
        <dbReference type="ARBA" id="ARBA00022777"/>
    </source>
</evidence>
<dbReference type="GO" id="GO:0005634">
    <property type="term" value="C:nucleus"/>
    <property type="evidence" value="ECO:0007669"/>
    <property type="project" value="TreeGrafter"/>
</dbReference>
<dbReference type="InterPro" id="IPR011009">
    <property type="entry name" value="Kinase-like_dom_sf"/>
</dbReference>
<sequence>MYSQLFHMSPIYLLSDMCFTDFSSEDFFDSEEPSYEYMHGGYCALDIGDTLISTYFIIRKLGWGFSSTVWLCWNIETSSYVAVKVMKGAPKFLHITRNEVQLLKITISNHHEYQNHVVKFLDHFTVLGDNGVHACIVFELAGQTLSEFKSINYLNMNCMKDISRQILKGLYYLHEVCDLVHTDLKHDNILVLTSETLGQKLALEVYEVLNTTNVPRDFTSNLPENKRKIRQPSNEYERPLFESKVIEYHRFLQNEMERLGIIHMTYTGSSNSSSSHYTSDSYEWGVANPGDFRRPVDYYSTNFKPQRRKHSEDNDEKIFVKIADLGYAYKNNAFEFDYIQAREFRAAEVVLGGKLGKPVDIWSTACITYQMVTGEYLFDPNLNDFQHIERMTEILGDIPDKVCNQSRLKAEFYDEDGKLLSNNVEQISLTHHLQERGFSKSESLTFSDLILSMLHWDSDERFTAAQCLNHPWFHSY</sequence>
<evidence type="ECO:0000256" key="4">
    <source>
        <dbReference type="ARBA" id="ARBA00022741"/>
    </source>
</evidence>
<comment type="similarity">
    <text evidence="10">Belongs to the protein kinase superfamily.</text>
</comment>
<dbReference type="GO" id="GO:0005524">
    <property type="term" value="F:ATP binding"/>
    <property type="evidence" value="ECO:0007669"/>
    <property type="project" value="UniProtKB-UniRule"/>
</dbReference>
<proteinExistence type="inferred from homology"/>
<dbReference type="PaxDb" id="121845-A0A1S3D061"/>
<keyword evidence="4 9" id="KW-0547">Nucleotide-binding</keyword>
<dbReference type="GO" id="GO:0004674">
    <property type="term" value="F:protein serine/threonine kinase activity"/>
    <property type="evidence" value="ECO:0007669"/>
    <property type="project" value="UniProtKB-KW"/>
</dbReference>
<evidence type="ECO:0000313" key="12">
    <source>
        <dbReference type="Proteomes" id="UP000079169"/>
    </source>
</evidence>
<gene>
    <name evidence="13" type="primary">LOC103508690</name>
</gene>
<evidence type="ECO:0000256" key="9">
    <source>
        <dbReference type="PROSITE-ProRule" id="PRU10141"/>
    </source>
</evidence>
<keyword evidence="12" id="KW-1185">Reference proteome</keyword>
<dbReference type="PROSITE" id="PS00108">
    <property type="entry name" value="PROTEIN_KINASE_ST"/>
    <property type="match status" value="1"/>
</dbReference>
<dbReference type="Proteomes" id="UP000079169">
    <property type="component" value="Unplaced"/>
</dbReference>
<evidence type="ECO:0000256" key="2">
    <source>
        <dbReference type="ARBA" id="ARBA00022527"/>
    </source>
</evidence>
<dbReference type="PROSITE" id="PS00107">
    <property type="entry name" value="PROTEIN_KINASE_ATP"/>
    <property type="match status" value="1"/>
</dbReference>
<evidence type="ECO:0000256" key="3">
    <source>
        <dbReference type="ARBA" id="ARBA00022679"/>
    </source>
</evidence>
<dbReference type="SUPFAM" id="SSF56112">
    <property type="entry name" value="Protein kinase-like (PK-like)"/>
    <property type="match status" value="1"/>
</dbReference>
<dbReference type="PANTHER" id="PTHR47634:SF9">
    <property type="entry name" value="PROTEIN KINASE DOMAIN-CONTAINING PROTEIN-RELATED"/>
    <property type="match status" value="1"/>
</dbReference>
<evidence type="ECO:0000256" key="1">
    <source>
        <dbReference type="ARBA" id="ARBA00012513"/>
    </source>
</evidence>
<dbReference type="RefSeq" id="XP_008471484.2">
    <property type="nucleotide sequence ID" value="XM_008473262.3"/>
</dbReference>
<reference evidence="13" key="1">
    <citation type="submission" date="2025-08" db="UniProtKB">
        <authorList>
            <consortium name="RefSeq"/>
        </authorList>
    </citation>
    <scope>IDENTIFICATION</scope>
</reference>
<organism evidence="12 13">
    <name type="scientific">Diaphorina citri</name>
    <name type="common">Asian citrus psyllid</name>
    <dbReference type="NCBI Taxonomy" id="121845"/>
    <lineage>
        <taxon>Eukaryota</taxon>
        <taxon>Metazoa</taxon>
        <taxon>Ecdysozoa</taxon>
        <taxon>Arthropoda</taxon>
        <taxon>Hexapoda</taxon>
        <taxon>Insecta</taxon>
        <taxon>Pterygota</taxon>
        <taxon>Neoptera</taxon>
        <taxon>Paraneoptera</taxon>
        <taxon>Hemiptera</taxon>
        <taxon>Sternorrhyncha</taxon>
        <taxon>Psylloidea</taxon>
        <taxon>Psyllidae</taxon>
        <taxon>Diaphorininae</taxon>
        <taxon>Diaphorina</taxon>
    </lineage>
</organism>
<dbReference type="GO" id="GO:0005737">
    <property type="term" value="C:cytoplasm"/>
    <property type="evidence" value="ECO:0007669"/>
    <property type="project" value="TreeGrafter"/>
</dbReference>
<keyword evidence="2 10" id="KW-0723">Serine/threonine-protein kinase</keyword>
<dbReference type="PROSITE" id="PS50011">
    <property type="entry name" value="PROTEIN_KINASE_DOM"/>
    <property type="match status" value="1"/>
</dbReference>
<evidence type="ECO:0000256" key="7">
    <source>
        <dbReference type="ARBA" id="ARBA00047899"/>
    </source>
</evidence>
<evidence type="ECO:0000259" key="11">
    <source>
        <dbReference type="PROSITE" id="PS50011"/>
    </source>
</evidence>
<protein>
    <recommendedName>
        <fullName evidence="1">non-specific serine/threonine protein kinase</fullName>
        <ecNumber evidence="1">2.7.11.1</ecNumber>
    </recommendedName>
</protein>
<dbReference type="InterPro" id="IPR000719">
    <property type="entry name" value="Prot_kinase_dom"/>
</dbReference>
<name>A0A1S3D061_DIACI</name>
<dbReference type="InterPro" id="IPR051334">
    <property type="entry name" value="SRPK"/>
</dbReference>
<dbReference type="InterPro" id="IPR008271">
    <property type="entry name" value="Ser/Thr_kinase_AS"/>
</dbReference>
<comment type="catalytic activity">
    <reaction evidence="8">
        <text>L-seryl-[protein] + ATP = O-phospho-L-seryl-[protein] + ADP + H(+)</text>
        <dbReference type="Rhea" id="RHEA:17989"/>
        <dbReference type="Rhea" id="RHEA-COMP:9863"/>
        <dbReference type="Rhea" id="RHEA-COMP:11604"/>
        <dbReference type="ChEBI" id="CHEBI:15378"/>
        <dbReference type="ChEBI" id="CHEBI:29999"/>
        <dbReference type="ChEBI" id="CHEBI:30616"/>
        <dbReference type="ChEBI" id="CHEBI:83421"/>
        <dbReference type="ChEBI" id="CHEBI:456216"/>
        <dbReference type="EC" id="2.7.11.1"/>
    </reaction>
</comment>
<accession>A0A1S3D061</accession>
<dbReference type="AlphaFoldDB" id="A0A1S3D061"/>
<keyword evidence="5" id="KW-0418">Kinase</keyword>
<keyword evidence="3" id="KW-0808">Transferase</keyword>
<keyword evidence="6 9" id="KW-0067">ATP-binding</keyword>
<dbReference type="InterPro" id="IPR017441">
    <property type="entry name" value="Protein_kinase_ATP_BS"/>
</dbReference>